<reference evidence="2 3" key="1">
    <citation type="submission" date="2019-11" db="EMBL/GenBank/DDBJ databases">
        <title>Genome sequence of Moorella glycerini DSM11254.</title>
        <authorList>
            <person name="Poehlein A."/>
            <person name="Boeer T."/>
            <person name="Daniel R."/>
        </authorList>
    </citation>
    <scope>NUCLEOTIDE SEQUENCE [LARGE SCALE GENOMIC DNA]</scope>
    <source>
        <strain evidence="2 3">DSM 11254</strain>
    </source>
</reference>
<dbReference type="InterPro" id="IPR018389">
    <property type="entry name" value="DctP_fam"/>
</dbReference>
<accession>A0A6I5ZNL1</accession>
<dbReference type="Pfam" id="PF03480">
    <property type="entry name" value="DctP"/>
    <property type="match status" value="1"/>
</dbReference>
<evidence type="ECO:0000313" key="2">
    <source>
        <dbReference type="EMBL" id="QGP91510.1"/>
    </source>
</evidence>
<evidence type="ECO:0000256" key="1">
    <source>
        <dbReference type="ARBA" id="ARBA00022729"/>
    </source>
</evidence>
<dbReference type="NCBIfam" id="NF037995">
    <property type="entry name" value="TRAP_S1"/>
    <property type="match status" value="1"/>
</dbReference>
<dbReference type="InterPro" id="IPR038404">
    <property type="entry name" value="TRAP_DctP_sf"/>
</dbReference>
<dbReference type="PANTHER" id="PTHR33376">
    <property type="match status" value="1"/>
</dbReference>
<proteinExistence type="predicted"/>
<dbReference type="EMBL" id="CP046244">
    <property type="protein sequence ID" value="QGP91510.1"/>
    <property type="molecule type" value="Genomic_DNA"/>
</dbReference>
<keyword evidence="1" id="KW-0732">Signal</keyword>
<dbReference type="Gene3D" id="3.40.190.170">
    <property type="entry name" value="Bacterial extracellular solute-binding protein, family 7"/>
    <property type="match status" value="1"/>
</dbReference>
<name>A0A6I5ZNL1_9FIRM</name>
<keyword evidence="3" id="KW-1185">Reference proteome</keyword>
<evidence type="ECO:0000313" key="3">
    <source>
        <dbReference type="Proteomes" id="UP000425916"/>
    </source>
</evidence>
<protein>
    <submittedName>
        <fullName evidence="2">Solute-binding protein</fullName>
    </submittedName>
</protein>
<dbReference type="CDD" id="cd13665">
    <property type="entry name" value="PBP2_TRAP_Dctp3_4"/>
    <property type="match status" value="1"/>
</dbReference>
<gene>
    <name evidence="2" type="ORF">MGLY_08450</name>
</gene>
<organism evidence="2 3">
    <name type="scientific">Neomoorella glycerini</name>
    <dbReference type="NCBI Taxonomy" id="55779"/>
    <lineage>
        <taxon>Bacteria</taxon>
        <taxon>Bacillati</taxon>
        <taxon>Bacillota</taxon>
        <taxon>Clostridia</taxon>
        <taxon>Neomoorellales</taxon>
        <taxon>Neomoorellaceae</taxon>
        <taxon>Neomoorella</taxon>
    </lineage>
</organism>
<dbReference type="Proteomes" id="UP000425916">
    <property type="component" value="Chromosome"/>
</dbReference>
<dbReference type="PANTHER" id="PTHR33376:SF15">
    <property type="entry name" value="BLL6794 PROTEIN"/>
    <property type="match status" value="1"/>
</dbReference>
<sequence>MLLALVASIAILLAGCGGGNKQQATVSGGASPQSNSSSVINLKLHHHEPPGSRLNQALLKWADMVNQRTEGRLKITVYPGEALGKGKDTYSIVTNGIADIGWLPTALMPGKFPLTEVANLPLLGINSSKTGAKIMWELYQTNPEIQKEYSEVKLLSIFCSGYQLIGTAKKPINKLEDLKGLKLRTGGYGMTEFLKLVGGSPMNIPPPELYESIEKGVLDGFIFDWQGINSNRLYEVMNYAVDVSVAVIPQVFIMNKQKWDSLPPDIQKVLDELSGVQVAELVANQAYDAANQEGRDYMQKRNKQVRQLTSEEEKQWQEAAKPVWDKWVAEQKAKGLDGQKALDQVLQLVTKYKQQQ</sequence>
<dbReference type="GO" id="GO:0055085">
    <property type="term" value="P:transmembrane transport"/>
    <property type="evidence" value="ECO:0007669"/>
    <property type="project" value="InterPro"/>
</dbReference>
<dbReference type="RefSeq" id="WP_170290915.1">
    <property type="nucleotide sequence ID" value="NZ_CP046244.1"/>
</dbReference>
<dbReference type="AlphaFoldDB" id="A0A6I5ZNL1"/>